<name>A0A9Q9CAM7_ENCHE</name>
<protein>
    <submittedName>
        <fullName evidence="1">Uncharacterized protein</fullName>
    </submittedName>
</protein>
<organism evidence="1 2">
    <name type="scientific">Encephalitozoon hellem</name>
    <name type="common">Microsporidian parasite</name>
    <dbReference type="NCBI Taxonomy" id="27973"/>
    <lineage>
        <taxon>Eukaryota</taxon>
        <taxon>Fungi</taxon>
        <taxon>Fungi incertae sedis</taxon>
        <taxon>Microsporidia</taxon>
        <taxon>Unikaryonidae</taxon>
        <taxon>Encephalitozoon</taxon>
    </lineage>
</organism>
<proteinExistence type="predicted"/>
<dbReference type="AlphaFoldDB" id="A0A9Q9CAM7"/>
<evidence type="ECO:0000313" key="1">
    <source>
        <dbReference type="EMBL" id="UTX43408.1"/>
    </source>
</evidence>
<dbReference type="Proteomes" id="UP001059546">
    <property type="component" value="Chromosome VI"/>
</dbReference>
<accession>A0A9Q9CAM7</accession>
<reference evidence="1" key="1">
    <citation type="submission" date="2022-08" db="EMBL/GenBank/DDBJ databases">
        <title>Encephalitozoon hellem ATCC 50604 Complete Genome.</title>
        <authorList>
            <person name="Mascarenhas dos Santos A.C."/>
            <person name="Julian A.T."/>
            <person name="Pombert J.-F."/>
        </authorList>
    </citation>
    <scope>NUCLEOTIDE SEQUENCE</scope>
    <source>
        <strain evidence="1">ATCC 50604</strain>
    </source>
</reference>
<dbReference type="EMBL" id="CP075152">
    <property type="protein sequence ID" value="UTX43408.1"/>
    <property type="molecule type" value="Genomic_DNA"/>
</dbReference>
<sequence>MQKAIELVTTELRSTHNSEVIERWYISYLKEKEHPKSMFRDVLSITMPDIESSDVLESTAMLFEMSQKAADEMSLKDVDHSYEYSMEVISIFTVYNLIFPIIEKHVKDKTLGSRILGIYNDASMHMNRPRKGSLEVLEGRRRFFFDLYIPVMIYFICTGRNYDMKDKEEEFVRMYLVKRKGSEWNGACMDQFCKKMSCGEEKVHEALEFLFYKAY</sequence>
<gene>
    <name evidence="1" type="ORF">GPU96_06g11570</name>
</gene>
<evidence type="ECO:0000313" key="2">
    <source>
        <dbReference type="Proteomes" id="UP001059546"/>
    </source>
</evidence>